<evidence type="ECO:0000313" key="2">
    <source>
        <dbReference type="Proteomes" id="UP000579250"/>
    </source>
</evidence>
<name>A0A846YWM9_9ACTN</name>
<sequence>MPNPMVGELSALAQQAGLRVPFVEELAADIFMGTFSVKFLRAARLAGDVLEGTLYERYYGVDYAAVRSMRWGFDKLCLKRAGKPAGWSVAGNGMVIEQSQILTTHNLAALVHPVGVTPVDGWDGLARRSFEVVCRLVRKTHGNRRPLPTVKDAAYAWRQTVFYLALCGLKEQVAVIAWMQDELDRQPGHAVRRLDPVLAGLRHVLAGGALDDGSAPNARRFLGWSAGGHWMAGE</sequence>
<gene>
    <name evidence="1" type="ORF">HGB48_03900</name>
</gene>
<dbReference type="AlphaFoldDB" id="A0A846YWM9"/>
<dbReference type="EMBL" id="JAAXPI010000003">
    <property type="protein sequence ID" value="NKZ02898.1"/>
    <property type="molecule type" value="Genomic_DNA"/>
</dbReference>
<dbReference type="Proteomes" id="UP000579250">
    <property type="component" value="Unassembled WGS sequence"/>
</dbReference>
<dbReference type="RefSeq" id="WP_157438240.1">
    <property type="nucleotide sequence ID" value="NZ_JAAXPI010000003.1"/>
</dbReference>
<organism evidence="1 2">
    <name type="scientific">Actinomadura latina</name>
    <dbReference type="NCBI Taxonomy" id="163603"/>
    <lineage>
        <taxon>Bacteria</taxon>
        <taxon>Bacillati</taxon>
        <taxon>Actinomycetota</taxon>
        <taxon>Actinomycetes</taxon>
        <taxon>Streptosporangiales</taxon>
        <taxon>Thermomonosporaceae</taxon>
        <taxon>Actinomadura</taxon>
    </lineage>
</organism>
<protein>
    <submittedName>
        <fullName evidence="1">Uncharacterized protein</fullName>
    </submittedName>
</protein>
<evidence type="ECO:0000313" key="1">
    <source>
        <dbReference type="EMBL" id="NKZ02898.1"/>
    </source>
</evidence>
<accession>A0A846YWM9</accession>
<reference evidence="1 2" key="1">
    <citation type="submission" date="2020-04" db="EMBL/GenBank/DDBJ databases">
        <title>MicrobeNet Type strains.</title>
        <authorList>
            <person name="Nicholson A.C."/>
        </authorList>
    </citation>
    <scope>NUCLEOTIDE SEQUENCE [LARGE SCALE GENOMIC DNA]</scope>
    <source>
        <strain evidence="1 2">ATCC BAA-277</strain>
    </source>
</reference>
<keyword evidence="2" id="KW-1185">Reference proteome</keyword>
<proteinExistence type="predicted"/>
<comment type="caution">
    <text evidence="1">The sequence shown here is derived from an EMBL/GenBank/DDBJ whole genome shotgun (WGS) entry which is preliminary data.</text>
</comment>